<comment type="caution">
    <text evidence="1">The sequence shown here is derived from an EMBL/GenBank/DDBJ whole genome shotgun (WGS) entry which is preliminary data.</text>
</comment>
<sequence length="102" mass="11444">MNYEKEVGSSGSAVLSFSKCRERTIGNDELHNKNHISTLVYIELAEMLDTGSKALLQFIGKPVRATVENERFGQLKRSCSNHISTVVYIELAEMLDIGLKRL</sequence>
<evidence type="ECO:0000313" key="2">
    <source>
        <dbReference type="Proteomes" id="UP000239532"/>
    </source>
</evidence>
<name>A0A2S9WR03_9FLAO</name>
<dbReference type="Proteomes" id="UP000239532">
    <property type="component" value="Unassembled WGS sequence"/>
</dbReference>
<protein>
    <submittedName>
        <fullName evidence="1">Uncharacterized protein</fullName>
    </submittedName>
</protein>
<organism evidence="1 2">
    <name type="scientific">Nonlabens agnitus</name>
    <dbReference type="NCBI Taxonomy" id="870484"/>
    <lineage>
        <taxon>Bacteria</taxon>
        <taxon>Pseudomonadati</taxon>
        <taxon>Bacteroidota</taxon>
        <taxon>Flavobacteriia</taxon>
        <taxon>Flavobacteriales</taxon>
        <taxon>Flavobacteriaceae</taxon>
        <taxon>Nonlabens</taxon>
    </lineage>
</organism>
<gene>
    <name evidence="1" type="ORF">BST86_01770</name>
</gene>
<dbReference type="EMBL" id="MQUC01000003">
    <property type="protein sequence ID" value="PRP65903.1"/>
    <property type="molecule type" value="Genomic_DNA"/>
</dbReference>
<evidence type="ECO:0000313" key="1">
    <source>
        <dbReference type="EMBL" id="PRP65903.1"/>
    </source>
</evidence>
<dbReference type="AlphaFoldDB" id="A0A2S9WR03"/>
<reference evidence="1 2" key="1">
    <citation type="submission" date="2016-11" db="EMBL/GenBank/DDBJ databases">
        <title>Trade-off between light-utilization and light-protection in marine flavobacteria.</title>
        <authorList>
            <person name="Kumagai Y."/>
        </authorList>
    </citation>
    <scope>NUCLEOTIDE SEQUENCE [LARGE SCALE GENOMIC DNA]</scope>
    <source>
        <strain evidence="1 2">JCM 17109</strain>
    </source>
</reference>
<keyword evidence="2" id="KW-1185">Reference proteome</keyword>
<accession>A0A2S9WR03</accession>
<proteinExistence type="predicted"/>